<dbReference type="SUPFAM" id="SSF55008">
    <property type="entry name" value="HMA, heavy metal-associated domain"/>
    <property type="match status" value="1"/>
</dbReference>
<dbReference type="InterPro" id="IPR036163">
    <property type="entry name" value="HMA_dom_sf"/>
</dbReference>
<dbReference type="InterPro" id="IPR044492">
    <property type="entry name" value="P_typ_ATPase_HD_dom"/>
</dbReference>
<dbReference type="PRINTS" id="PR00119">
    <property type="entry name" value="CATATPASE"/>
</dbReference>
<dbReference type="NCBIfam" id="TIGR01511">
    <property type="entry name" value="ATPase-IB1_Cu"/>
    <property type="match status" value="1"/>
</dbReference>
<evidence type="ECO:0000256" key="2">
    <source>
        <dbReference type="ARBA" id="ARBA00006024"/>
    </source>
</evidence>
<feature type="transmembrane region" description="Helical" evidence="10">
    <location>
        <begin position="117"/>
        <end position="134"/>
    </location>
</feature>
<keyword evidence="5 10" id="KW-0547">Nucleotide-binding</keyword>
<dbReference type="Gene3D" id="2.70.150.10">
    <property type="entry name" value="Calcium-transporting ATPase, cytoplasmic transduction domain A"/>
    <property type="match status" value="1"/>
</dbReference>
<dbReference type="EMBL" id="JADIMD010000068">
    <property type="protein sequence ID" value="MBO8474555.1"/>
    <property type="molecule type" value="Genomic_DNA"/>
</dbReference>
<dbReference type="Pfam" id="PF00403">
    <property type="entry name" value="HMA"/>
    <property type="match status" value="1"/>
</dbReference>
<evidence type="ECO:0000256" key="5">
    <source>
        <dbReference type="ARBA" id="ARBA00022741"/>
    </source>
</evidence>
<evidence type="ECO:0000256" key="6">
    <source>
        <dbReference type="ARBA" id="ARBA00022840"/>
    </source>
</evidence>
<dbReference type="InterPro" id="IPR018303">
    <property type="entry name" value="ATPase_P-typ_P_site"/>
</dbReference>
<dbReference type="PANTHER" id="PTHR43520:SF8">
    <property type="entry name" value="P-TYPE CU(+) TRANSPORTER"/>
    <property type="match status" value="1"/>
</dbReference>
<dbReference type="InterPro" id="IPR059000">
    <property type="entry name" value="ATPase_P-type_domA"/>
</dbReference>
<feature type="transmembrane region" description="Helical" evidence="10">
    <location>
        <begin position="95"/>
        <end position="111"/>
    </location>
</feature>
<dbReference type="CDD" id="cd00371">
    <property type="entry name" value="HMA"/>
    <property type="match status" value="1"/>
</dbReference>
<dbReference type="PROSITE" id="PS01229">
    <property type="entry name" value="COF_2"/>
    <property type="match status" value="1"/>
</dbReference>
<dbReference type="InterPro" id="IPR017969">
    <property type="entry name" value="Heavy-metal-associated_CS"/>
</dbReference>
<comment type="subcellular location">
    <subcellularLocation>
        <location evidence="10">Cell membrane</location>
    </subcellularLocation>
    <subcellularLocation>
        <location evidence="1">Endomembrane system</location>
        <topology evidence="1">Multi-pass membrane protein</topology>
    </subcellularLocation>
</comment>
<dbReference type="SFLD" id="SFLDF00027">
    <property type="entry name" value="p-type_atpase"/>
    <property type="match status" value="1"/>
</dbReference>
<feature type="transmembrane region" description="Helical" evidence="10">
    <location>
        <begin position="721"/>
        <end position="739"/>
    </location>
</feature>
<dbReference type="Proteomes" id="UP000823757">
    <property type="component" value="Unassembled WGS sequence"/>
</dbReference>
<dbReference type="GO" id="GO:0012505">
    <property type="term" value="C:endomembrane system"/>
    <property type="evidence" value="ECO:0007669"/>
    <property type="project" value="UniProtKB-SubCell"/>
</dbReference>
<reference evidence="12" key="2">
    <citation type="journal article" date="2021" name="PeerJ">
        <title>Extensive microbial diversity within the chicken gut microbiome revealed by metagenomics and culture.</title>
        <authorList>
            <person name="Gilroy R."/>
            <person name="Ravi A."/>
            <person name="Getino M."/>
            <person name="Pursley I."/>
            <person name="Horton D.L."/>
            <person name="Alikhan N.F."/>
            <person name="Baker D."/>
            <person name="Gharbi K."/>
            <person name="Hall N."/>
            <person name="Watson M."/>
            <person name="Adriaenssens E.M."/>
            <person name="Foster-Nyarko E."/>
            <person name="Jarju S."/>
            <person name="Secka A."/>
            <person name="Antonio M."/>
            <person name="Oren A."/>
            <person name="Chaudhuri R.R."/>
            <person name="La Ragione R."/>
            <person name="Hildebrand F."/>
            <person name="Pallen M.J."/>
        </authorList>
    </citation>
    <scope>NUCLEOTIDE SEQUENCE</scope>
    <source>
        <strain evidence="12">B1-13419</strain>
    </source>
</reference>
<dbReference type="Gene3D" id="3.40.50.1000">
    <property type="entry name" value="HAD superfamily/HAD-like"/>
    <property type="match status" value="1"/>
</dbReference>
<dbReference type="GO" id="GO:0055070">
    <property type="term" value="P:copper ion homeostasis"/>
    <property type="evidence" value="ECO:0007669"/>
    <property type="project" value="TreeGrafter"/>
</dbReference>
<keyword evidence="3 10" id="KW-0812">Transmembrane</keyword>
<protein>
    <submittedName>
        <fullName evidence="12">Heavy metal translocating P-type ATPase</fullName>
    </submittedName>
</protein>
<dbReference type="SUPFAM" id="SSF56784">
    <property type="entry name" value="HAD-like"/>
    <property type="match status" value="1"/>
</dbReference>
<keyword evidence="7" id="KW-1278">Translocase</keyword>
<sequence length="752" mass="80358">MKKKENFPVTGLGCAGCAARVSKILNSQPGVIEANVNFASSTAQIEYDTEKCSLSAIRAAVQEGGYDILTESGDDPETEAEDEHGRQYSALKRQTIGAVALAVPIAVLSMGLPDALWAKYTTCVLATVAVFVFGRRFYINAWKQLKHRSANMDTLVATSTGIAYLFSLFNLIFPSFWLSKGIEPHLYFEASSVIIAFILLGRLLEDRAKQKTTVAIRKLAELQPKTVTVVRCNGKECGTPTEMSIPVEQARPGDMIIVKPGERIALDGTVSEGESYVDESMLNGEPLPSHKIAGEKVYAGSVNQKGAFRFIADKTGKDTVLSQIIRMVQDAQGSKAPVQNIVDKVAGIFVPTIICIAIIVFACWWIFAPEEGFIHGLLSMVTVLIIACPCALGLATPTAIIVGIGKGAEYGILVKDATSLEVAKKVDTIVFDKTGTVTQGHPEVVGQCWKSLSARHAEILYHLEKLSEHPLAEAIVTAIGAPLHGVKITGFKSIPGKGVKGDVAIFGEDKETGTETYYAGNIELLEENGICIDEDMKIQAESWLDEAKTVIWFADSSAALAAISITDKIKETSAKAIAQLHKMGIETYMLTGDNEKSASAVAGKVGITHYKAGVLPQDKAGFVKQLQAEGHIVGMIGDGINDSAALAQADLSIAMGAGSDIAMDAAMVTILSSDLLKVPQAIRLSHLTIRTIRQNLFWAFIYNLIAVPIAAGILYPVNGFLLNPMIGGAAMALSSVSVVSNSLRLRGKSLGN</sequence>
<name>A0A9D9ILL0_9BACT</name>
<gene>
    <name evidence="12" type="ORF">IAB91_04605</name>
</gene>
<dbReference type="GO" id="GO:0005507">
    <property type="term" value="F:copper ion binding"/>
    <property type="evidence" value="ECO:0007669"/>
    <property type="project" value="TreeGrafter"/>
</dbReference>
<dbReference type="InterPro" id="IPR027256">
    <property type="entry name" value="P-typ_ATPase_IB"/>
</dbReference>
<evidence type="ECO:0000256" key="3">
    <source>
        <dbReference type="ARBA" id="ARBA00022692"/>
    </source>
</evidence>
<dbReference type="SFLD" id="SFLDG00002">
    <property type="entry name" value="C1.7:_P-type_atpase_like"/>
    <property type="match status" value="1"/>
</dbReference>
<comment type="caution">
    <text evidence="12">The sequence shown here is derived from an EMBL/GenBank/DDBJ whole genome shotgun (WGS) entry which is preliminary data.</text>
</comment>
<dbReference type="PROSITE" id="PS50846">
    <property type="entry name" value="HMA_2"/>
    <property type="match status" value="1"/>
</dbReference>
<evidence type="ECO:0000259" key="11">
    <source>
        <dbReference type="PROSITE" id="PS50846"/>
    </source>
</evidence>
<dbReference type="Pfam" id="PF00702">
    <property type="entry name" value="Hydrolase"/>
    <property type="match status" value="1"/>
</dbReference>
<feature type="transmembrane region" description="Helical" evidence="10">
    <location>
        <begin position="696"/>
        <end position="715"/>
    </location>
</feature>
<dbReference type="CDD" id="cd02094">
    <property type="entry name" value="P-type_ATPase_Cu-like"/>
    <property type="match status" value="1"/>
</dbReference>
<evidence type="ECO:0000256" key="1">
    <source>
        <dbReference type="ARBA" id="ARBA00004127"/>
    </source>
</evidence>
<dbReference type="GO" id="GO:0043682">
    <property type="term" value="F:P-type divalent copper transporter activity"/>
    <property type="evidence" value="ECO:0007669"/>
    <property type="project" value="TreeGrafter"/>
</dbReference>
<evidence type="ECO:0000256" key="4">
    <source>
        <dbReference type="ARBA" id="ARBA00022723"/>
    </source>
</evidence>
<evidence type="ECO:0000313" key="13">
    <source>
        <dbReference type="Proteomes" id="UP000823757"/>
    </source>
</evidence>
<feature type="transmembrane region" description="Helical" evidence="10">
    <location>
        <begin position="155"/>
        <end position="173"/>
    </location>
</feature>
<evidence type="ECO:0000256" key="10">
    <source>
        <dbReference type="RuleBase" id="RU362081"/>
    </source>
</evidence>
<dbReference type="FunFam" id="2.70.150.10:FF:000002">
    <property type="entry name" value="Copper-transporting ATPase 1, putative"/>
    <property type="match status" value="1"/>
</dbReference>
<dbReference type="SUPFAM" id="SSF81653">
    <property type="entry name" value="Calcium ATPase, transduction domain A"/>
    <property type="match status" value="1"/>
</dbReference>
<dbReference type="AlphaFoldDB" id="A0A9D9ILL0"/>
<dbReference type="InterPro" id="IPR023299">
    <property type="entry name" value="ATPase_P-typ_cyto_dom_N"/>
</dbReference>
<evidence type="ECO:0000256" key="9">
    <source>
        <dbReference type="ARBA" id="ARBA00023136"/>
    </source>
</evidence>
<comment type="similarity">
    <text evidence="2 10">Belongs to the cation transport ATPase (P-type) (TC 3.A.3) family. Type IB subfamily.</text>
</comment>
<dbReference type="InterPro" id="IPR001757">
    <property type="entry name" value="P_typ_ATPase"/>
</dbReference>
<feature type="domain" description="HMA" evidence="11">
    <location>
        <begin position="3"/>
        <end position="69"/>
    </location>
</feature>
<evidence type="ECO:0000256" key="7">
    <source>
        <dbReference type="ARBA" id="ARBA00022967"/>
    </source>
</evidence>
<reference evidence="12" key="1">
    <citation type="submission" date="2020-10" db="EMBL/GenBank/DDBJ databases">
        <authorList>
            <person name="Gilroy R."/>
        </authorList>
    </citation>
    <scope>NUCLEOTIDE SEQUENCE</scope>
    <source>
        <strain evidence="12">B1-13419</strain>
    </source>
</reference>
<dbReference type="PRINTS" id="PR00943">
    <property type="entry name" value="CUATPASE"/>
</dbReference>
<dbReference type="InterPro" id="IPR006121">
    <property type="entry name" value="HMA_dom"/>
</dbReference>
<keyword evidence="8 10" id="KW-1133">Transmembrane helix</keyword>
<dbReference type="GO" id="GO:0005524">
    <property type="term" value="F:ATP binding"/>
    <property type="evidence" value="ECO:0007669"/>
    <property type="project" value="UniProtKB-UniRule"/>
</dbReference>
<dbReference type="Gene3D" id="3.30.70.100">
    <property type="match status" value="1"/>
</dbReference>
<feature type="transmembrane region" description="Helical" evidence="10">
    <location>
        <begin position="373"/>
        <end position="396"/>
    </location>
</feature>
<dbReference type="PROSITE" id="PS01047">
    <property type="entry name" value="HMA_1"/>
    <property type="match status" value="1"/>
</dbReference>
<evidence type="ECO:0000313" key="12">
    <source>
        <dbReference type="EMBL" id="MBO8474555.1"/>
    </source>
</evidence>
<keyword evidence="9 10" id="KW-0472">Membrane</keyword>
<dbReference type="Pfam" id="PF00122">
    <property type="entry name" value="E1-E2_ATPase"/>
    <property type="match status" value="1"/>
</dbReference>
<dbReference type="NCBIfam" id="TIGR01525">
    <property type="entry name" value="ATPase-IB_hvy"/>
    <property type="match status" value="1"/>
</dbReference>
<dbReference type="GO" id="GO:0005886">
    <property type="term" value="C:plasma membrane"/>
    <property type="evidence" value="ECO:0007669"/>
    <property type="project" value="UniProtKB-SubCell"/>
</dbReference>
<dbReference type="SFLD" id="SFLDS00003">
    <property type="entry name" value="Haloacid_Dehalogenase"/>
    <property type="match status" value="1"/>
</dbReference>
<dbReference type="InterPro" id="IPR023214">
    <property type="entry name" value="HAD_sf"/>
</dbReference>
<dbReference type="PANTHER" id="PTHR43520">
    <property type="entry name" value="ATP7, ISOFORM B"/>
    <property type="match status" value="1"/>
</dbReference>
<keyword evidence="6 10" id="KW-0067">ATP-binding</keyword>
<dbReference type="GO" id="GO:0016887">
    <property type="term" value="F:ATP hydrolysis activity"/>
    <property type="evidence" value="ECO:0007669"/>
    <property type="project" value="InterPro"/>
</dbReference>
<dbReference type="PROSITE" id="PS00154">
    <property type="entry name" value="ATPASE_E1_E2"/>
    <property type="match status" value="1"/>
</dbReference>
<dbReference type="Gene3D" id="3.40.1110.10">
    <property type="entry name" value="Calcium-transporting ATPase, cytoplasmic domain N"/>
    <property type="match status" value="1"/>
</dbReference>
<organism evidence="12 13">
    <name type="scientific">Candidatus Cryptobacteroides faecigallinarum</name>
    <dbReference type="NCBI Taxonomy" id="2840763"/>
    <lineage>
        <taxon>Bacteria</taxon>
        <taxon>Pseudomonadati</taxon>
        <taxon>Bacteroidota</taxon>
        <taxon>Bacteroidia</taxon>
        <taxon>Bacteroidales</taxon>
        <taxon>Candidatus Cryptobacteroides</taxon>
    </lineage>
</organism>
<dbReference type="SUPFAM" id="SSF81665">
    <property type="entry name" value="Calcium ATPase, transmembrane domain M"/>
    <property type="match status" value="1"/>
</dbReference>
<dbReference type="NCBIfam" id="TIGR01494">
    <property type="entry name" value="ATPase_P-type"/>
    <property type="match status" value="1"/>
</dbReference>
<dbReference type="InterPro" id="IPR023298">
    <property type="entry name" value="ATPase_P-typ_TM_dom_sf"/>
</dbReference>
<evidence type="ECO:0000256" key="8">
    <source>
        <dbReference type="ARBA" id="ARBA00022989"/>
    </source>
</evidence>
<dbReference type="InterPro" id="IPR008250">
    <property type="entry name" value="ATPase_P-typ_transduc_dom_A_sf"/>
</dbReference>
<feature type="transmembrane region" description="Helical" evidence="10">
    <location>
        <begin position="185"/>
        <end position="204"/>
    </location>
</feature>
<keyword evidence="4 10" id="KW-0479">Metal-binding</keyword>
<keyword evidence="10" id="KW-1003">Cell membrane</keyword>
<proteinExistence type="inferred from homology"/>
<accession>A0A9D9ILL0</accession>
<feature type="transmembrane region" description="Helical" evidence="10">
    <location>
        <begin position="345"/>
        <end position="367"/>
    </location>
</feature>
<dbReference type="InterPro" id="IPR036412">
    <property type="entry name" value="HAD-like_sf"/>
</dbReference>